<comment type="catalytic activity">
    <reaction evidence="7">
        <text>a UDP-3-O-[(3R)-3-hydroxyacyl]-alpha-D-glucosamine + a (3R)-hydroxyacyl-[ACP] = a UDP-2-N,3-O-bis[(3R)-3-hydroxyacyl]-alpha-D-glucosamine + holo-[ACP] + H(+)</text>
        <dbReference type="Rhea" id="RHEA:53836"/>
        <dbReference type="Rhea" id="RHEA-COMP:9685"/>
        <dbReference type="Rhea" id="RHEA-COMP:9945"/>
        <dbReference type="ChEBI" id="CHEBI:15378"/>
        <dbReference type="ChEBI" id="CHEBI:64479"/>
        <dbReference type="ChEBI" id="CHEBI:78827"/>
        <dbReference type="ChEBI" id="CHEBI:137740"/>
        <dbReference type="ChEBI" id="CHEBI:137748"/>
        <dbReference type="EC" id="2.3.1.191"/>
    </reaction>
</comment>
<keyword evidence="3 7" id="KW-0808">Transferase</keyword>
<comment type="subunit">
    <text evidence="7">Homotrimer.</text>
</comment>
<evidence type="ECO:0000256" key="5">
    <source>
        <dbReference type="ARBA" id="ARBA00023098"/>
    </source>
</evidence>
<gene>
    <name evidence="7 9" type="primary">lpxD</name>
    <name evidence="9" type="ORF">NCTC10717_02119</name>
</gene>
<dbReference type="CDD" id="cd03352">
    <property type="entry name" value="LbH_LpxD"/>
    <property type="match status" value="1"/>
</dbReference>
<dbReference type="InterPro" id="IPR020573">
    <property type="entry name" value="UDP_GlcNAc_AcTrfase_non-rep"/>
</dbReference>
<keyword evidence="10" id="KW-1185">Reference proteome</keyword>
<dbReference type="GO" id="GO:0103118">
    <property type="term" value="F:UDP-3-O-[(3R)-3-hydroxyacyl]-glucosamine N-acyltransferase activity"/>
    <property type="evidence" value="ECO:0007669"/>
    <property type="project" value="UniProtKB-EC"/>
</dbReference>
<dbReference type="EC" id="2.3.1.191" evidence="7"/>
<dbReference type="PANTHER" id="PTHR43378">
    <property type="entry name" value="UDP-3-O-ACYLGLUCOSAMINE N-ACYLTRANSFERASE"/>
    <property type="match status" value="1"/>
</dbReference>
<keyword evidence="5 7" id="KW-0443">Lipid metabolism</keyword>
<evidence type="ECO:0000256" key="7">
    <source>
        <dbReference type="HAMAP-Rule" id="MF_00523"/>
    </source>
</evidence>
<keyword evidence="2 7" id="KW-0441">Lipid A biosynthesis</keyword>
<evidence type="ECO:0000313" key="10">
    <source>
        <dbReference type="Proteomes" id="UP000254575"/>
    </source>
</evidence>
<dbReference type="Gene3D" id="2.160.10.10">
    <property type="entry name" value="Hexapeptide repeat proteins"/>
    <property type="match status" value="1"/>
</dbReference>
<dbReference type="SUPFAM" id="SSF51161">
    <property type="entry name" value="Trimeric LpxA-like enzymes"/>
    <property type="match status" value="1"/>
</dbReference>
<dbReference type="RefSeq" id="WP_115219214.1">
    <property type="nucleotide sequence ID" value="NZ_UHIA01000004.1"/>
</dbReference>
<dbReference type="HAMAP" id="MF_00523">
    <property type="entry name" value="LpxD"/>
    <property type="match status" value="1"/>
</dbReference>
<dbReference type="NCBIfam" id="TIGR01853">
    <property type="entry name" value="lipid_A_lpxD"/>
    <property type="match status" value="1"/>
</dbReference>
<dbReference type="UniPathway" id="UPA00973"/>
<keyword evidence="1 7" id="KW-0444">Lipid biosynthesis</keyword>
<dbReference type="Pfam" id="PF04613">
    <property type="entry name" value="LpxD"/>
    <property type="match status" value="1"/>
</dbReference>
<sequence length="327" mass="34272">MQEIRAQEIAAWLGGELIGADVAVNQVGTLLAGQKNAVGFLAEEKYRSQLSTTQLGLVLLAQPEADLAASQIVVADVRRAWRILTERFQAEIDAARAQGIHPQAIVAANVQMGSNVSVGAGAVIESGAILAKGVRIEALAYVGRGVEIGADTHIGAGVKILSGTRIGERCRILANAVIGERGFGNHFEDGRWLEIPQLGGVLIGNDVEIGAATMIDRGAVGDTIIGNGVKLDNLIQVAHNVEIGDHSAFAGCCVIAGSVKFGKYCVVGGASVFAGHITICDGAQFTGHSSVSKSITEAGMYCSAMTVMPIKQWKRFLAKLRIFGKEK</sequence>
<evidence type="ECO:0000259" key="8">
    <source>
        <dbReference type="Pfam" id="PF04613"/>
    </source>
</evidence>
<evidence type="ECO:0000256" key="3">
    <source>
        <dbReference type="ARBA" id="ARBA00022679"/>
    </source>
</evidence>
<comment type="similarity">
    <text evidence="7">Belongs to the transferase hexapeptide repeat family. LpxD subfamily.</text>
</comment>
<dbReference type="GO" id="GO:0009245">
    <property type="term" value="P:lipid A biosynthetic process"/>
    <property type="evidence" value="ECO:0007669"/>
    <property type="project" value="UniProtKB-UniRule"/>
</dbReference>
<protein>
    <recommendedName>
        <fullName evidence="7">UDP-3-O-acylglucosamine N-acyltransferase</fullName>
        <ecNumber evidence="7">2.3.1.191</ecNumber>
    </recommendedName>
</protein>
<dbReference type="GO" id="GO:0016020">
    <property type="term" value="C:membrane"/>
    <property type="evidence" value="ECO:0007669"/>
    <property type="project" value="GOC"/>
</dbReference>
<dbReference type="AlphaFoldDB" id="A0A380N1L4"/>
<dbReference type="Gene3D" id="3.40.1390.10">
    <property type="entry name" value="MurE/MurF, N-terminal domain"/>
    <property type="match status" value="1"/>
</dbReference>
<dbReference type="OrthoDB" id="9784739at2"/>
<keyword evidence="4 7" id="KW-0677">Repeat</keyword>
<evidence type="ECO:0000256" key="6">
    <source>
        <dbReference type="ARBA" id="ARBA00023315"/>
    </source>
</evidence>
<dbReference type="GO" id="GO:0016410">
    <property type="term" value="F:N-acyltransferase activity"/>
    <property type="evidence" value="ECO:0007669"/>
    <property type="project" value="InterPro"/>
</dbReference>
<evidence type="ECO:0000256" key="4">
    <source>
        <dbReference type="ARBA" id="ARBA00022737"/>
    </source>
</evidence>
<evidence type="ECO:0000313" key="9">
    <source>
        <dbReference type="EMBL" id="SUO98374.1"/>
    </source>
</evidence>
<feature type="domain" description="UDP-3-O-[3-hydroxymyristoyl] glucosamine N-acyltransferase non-repeat region" evidence="8">
    <location>
        <begin position="21"/>
        <end position="85"/>
    </location>
</feature>
<dbReference type="EMBL" id="UHIA01000004">
    <property type="protein sequence ID" value="SUO98374.1"/>
    <property type="molecule type" value="Genomic_DNA"/>
</dbReference>
<name>A0A380N1L4_9GAMM</name>
<organism evidence="9 10">
    <name type="scientific">Suttonella indologenes</name>
    <dbReference type="NCBI Taxonomy" id="13276"/>
    <lineage>
        <taxon>Bacteria</taxon>
        <taxon>Pseudomonadati</taxon>
        <taxon>Pseudomonadota</taxon>
        <taxon>Gammaproteobacteria</taxon>
        <taxon>Cardiobacteriales</taxon>
        <taxon>Cardiobacteriaceae</taxon>
        <taxon>Suttonella</taxon>
    </lineage>
</organism>
<dbReference type="PANTHER" id="PTHR43378:SF2">
    <property type="entry name" value="UDP-3-O-ACYLGLUCOSAMINE N-ACYLTRANSFERASE 1, MITOCHONDRIAL-RELATED"/>
    <property type="match status" value="1"/>
</dbReference>
<dbReference type="Proteomes" id="UP000254575">
    <property type="component" value="Unassembled WGS sequence"/>
</dbReference>
<keyword evidence="6 7" id="KW-0012">Acyltransferase</keyword>
<dbReference type="Pfam" id="PF00132">
    <property type="entry name" value="Hexapep"/>
    <property type="match status" value="2"/>
</dbReference>
<evidence type="ECO:0000256" key="2">
    <source>
        <dbReference type="ARBA" id="ARBA00022556"/>
    </source>
</evidence>
<reference evidence="9 10" key="1">
    <citation type="submission" date="2018-06" db="EMBL/GenBank/DDBJ databases">
        <authorList>
            <consortium name="Pathogen Informatics"/>
            <person name="Doyle S."/>
        </authorList>
    </citation>
    <scope>NUCLEOTIDE SEQUENCE [LARGE SCALE GENOMIC DNA]</scope>
    <source>
        <strain evidence="9 10">NCTC10717</strain>
    </source>
</reference>
<dbReference type="InterPro" id="IPR001451">
    <property type="entry name" value="Hexapep"/>
</dbReference>
<dbReference type="NCBIfam" id="NF002060">
    <property type="entry name" value="PRK00892.1"/>
    <property type="match status" value="1"/>
</dbReference>
<comment type="function">
    <text evidence="7">Catalyzes the N-acylation of UDP-3-O-acylglucosamine using 3-hydroxyacyl-ACP as the acyl donor. Is involved in the biosynthesis of lipid A, a phosphorylated glycolipid that anchors the lipopolysaccharide to the outer membrane of the cell.</text>
</comment>
<dbReference type="InterPro" id="IPR007691">
    <property type="entry name" value="LpxD"/>
</dbReference>
<accession>A0A380N1L4</accession>
<dbReference type="InterPro" id="IPR011004">
    <property type="entry name" value="Trimer_LpxA-like_sf"/>
</dbReference>
<comment type="pathway">
    <text evidence="7">Bacterial outer membrane biogenesis; LPS lipid A biosynthesis.</text>
</comment>
<feature type="active site" description="Proton acceptor" evidence="7">
    <location>
        <position position="239"/>
    </location>
</feature>
<proteinExistence type="inferred from homology"/>
<evidence type="ECO:0000256" key="1">
    <source>
        <dbReference type="ARBA" id="ARBA00022516"/>
    </source>
</evidence>